<name>A0A9E1GLN4_9FIRM</name>
<dbReference type="EMBL" id="JAGZYH010000049">
    <property type="protein sequence ID" value="MBS6622767.1"/>
    <property type="molecule type" value="Genomic_DNA"/>
</dbReference>
<accession>A0A9E1GLN4</accession>
<reference evidence="1" key="1">
    <citation type="submission" date="2021-02" db="EMBL/GenBank/DDBJ databases">
        <title>Infant gut strain persistence is associated with maternal origin, phylogeny, and functional potential including surface adhesion and iron acquisition.</title>
        <authorList>
            <person name="Lou Y.C."/>
        </authorList>
    </citation>
    <scope>NUCLEOTIDE SEQUENCE</scope>
    <source>
        <strain evidence="1">L2_039_000G1_dasL2_039_000G1_maxbin2.maxbin.077</strain>
    </source>
</reference>
<sequence length="61" mass="6713">MSDDIVACLAGAIARRNLVATPEQCEEFYSTETGKRMLAMIDAERKKRAARKPGGLERKTG</sequence>
<protein>
    <submittedName>
        <fullName evidence="1">Uncharacterized protein</fullName>
    </submittedName>
</protein>
<gene>
    <name evidence="1" type="ORF">KH315_11495</name>
</gene>
<comment type="caution">
    <text evidence="1">The sequence shown here is derived from an EMBL/GenBank/DDBJ whole genome shotgun (WGS) entry which is preliminary data.</text>
</comment>
<proteinExistence type="predicted"/>
<evidence type="ECO:0000313" key="1">
    <source>
        <dbReference type="EMBL" id="MBS6622767.1"/>
    </source>
</evidence>
<dbReference type="AlphaFoldDB" id="A0A9E1GLN4"/>
<organism evidence="1 2">
    <name type="scientific">Faecalibacterium prausnitzii</name>
    <dbReference type="NCBI Taxonomy" id="853"/>
    <lineage>
        <taxon>Bacteria</taxon>
        <taxon>Bacillati</taxon>
        <taxon>Bacillota</taxon>
        <taxon>Clostridia</taxon>
        <taxon>Eubacteriales</taxon>
        <taxon>Oscillospiraceae</taxon>
        <taxon>Faecalibacterium</taxon>
    </lineage>
</organism>
<evidence type="ECO:0000313" key="2">
    <source>
        <dbReference type="Proteomes" id="UP000811365"/>
    </source>
</evidence>
<dbReference type="Proteomes" id="UP000811365">
    <property type="component" value="Unassembled WGS sequence"/>
</dbReference>